<keyword evidence="4 7" id="KW-0067">ATP-binding</keyword>
<dbReference type="Gene3D" id="2.40.50.100">
    <property type="match status" value="1"/>
</dbReference>
<dbReference type="Pfam" id="PF00289">
    <property type="entry name" value="Biotin_carb_N"/>
    <property type="match status" value="1"/>
</dbReference>
<dbReference type="FunFam" id="3.30.470.20:FF:000028">
    <property type="entry name" value="Methylcrotonoyl-CoA carboxylase subunit alpha, mitochondrial"/>
    <property type="match status" value="1"/>
</dbReference>
<proteinExistence type="predicted"/>
<dbReference type="PROSITE" id="PS50968">
    <property type="entry name" value="BIOTINYL_LIPOYL"/>
    <property type="match status" value="1"/>
</dbReference>
<dbReference type="InterPro" id="IPR001882">
    <property type="entry name" value="Biotin_BS"/>
</dbReference>
<dbReference type="CDD" id="cd06850">
    <property type="entry name" value="biotinyl_domain"/>
    <property type="match status" value="1"/>
</dbReference>
<evidence type="ECO:0000256" key="2">
    <source>
        <dbReference type="ARBA" id="ARBA00022598"/>
    </source>
</evidence>
<evidence type="ECO:0000256" key="6">
    <source>
        <dbReference type="ARBA" id="ARBA00023267"/>
    </source>
</evidence>
<evidence type="ECO:0000259" key="8">
    <source>
        <dbReference type="PROSITE" id="PS50968"/>
    </source>
</evidence>
<evidence type="ECO:0000313" key="11">
    <source>
        <dbReference type="EMBL" id="XDT74010.1"/>
    </source>
</evidence>
<dbReference type="KEGG" id="tcd:AAIA72_07375"/>
<dbReference type="InterPro" id="IPR011053">
    <property type="entry name" value="Single_hybrid_motif"/>
</dbReference>
<evidence type="ECO:0000259" key="9">
    <source>
        <dbReference type="PROSITE" id="PS50975"/>
    </source>
</evidence>
<keyword evidence="5" id="KW-0809">Transit peptide</keyword>
<comment type="cofactor">
    <cofactor evidence="1">
        <name>biotin</name>
        <dbReference type="ChEBI" id="CHEBI:57586"/>
    </cofactor>
</comment>
<dbReference type="InterPro" id="IPR011054">
    <property type="entry name" value="Rudment_hybrid_motif"/>
</dbReference>
<feature type="domain" description="Lipoyl-binding" evidence="8">
    <location>
        <begin position="563"/>
        <end position="632"/>
    </location>
</feature>
<dbReference type="PANTHER" id="PTHR18866">
    <property type="entry name" value="CARBOXYLASE:PYRUVATE/ACETYL-COA/PROPIONYL-COA CARBOXYLASE"/>
    <property type="match status" value="1"/>
</dbReference>
<dbReference type="PANTHER" id="PTHR18866:SF33">
    <property type="entry name" value="METHYLCROTONOYL-COA CARBOXYLASE SUBUNIT ALPHA, MITOCHONDRIAL-RELATED"/>
    <property type="match status" value="1"/>
</dbReference>
<dbReference type="PROSITE" id="PS00866">
    <property type="entry name" value="CPSASE_1"/>
    <property type="match status" value="1"/>
</dbReference>
<dbReference type="EMBL" id="CP154858">
    <property type="protein sequence ID" value="XDT74010.1"/>
    <property type="molecule type" value="Genomic_DNA"/>
</dbReference>
<dbReference type="SUPFAM" id="SSF56059">
    <property type="entry name" value="Glutathione synthetase ATP-binding domain-like"/>
    <property type="match status" value="1"/>
</dbReference>
<dbReference type="Pfam" id="PF00364">
    <property type="entry name" value="Biotin_lipoyl"/>
    <property type="match status" value="1"/>
</dbReference>
<sequence length="641" mass="70295">MLRTAHDLGYRTVAVYSEADRHARHVSLADEAVCLGPAAVSASYLNMEAILGAAQRTGADAIHPGYGFLSENADFAERCQQAGLTFIGPPVEAIRLMGSKRESKLAMLRADVPCVPGYEGDDRDDSVLLDAARQIGFPVMIKASAGGGGRGMRRVDREEDFLAELRTARSEARNAFGSDTLILEKAVIAPRHIEIQVFADRHGNVIHLNERDCSVQRRHQKVIEEAPSPFMTPELRDAMGRAAVQAARACGYVGAGTVEFLVDAERNFYFLEMNTRLQVEHPVTEGITGQDLVAWQLRVAEGDPLPLTQAEVPLLGHAIEARVYAEDPHRNFMPQSGPVLRWQAPEGEGIRVDHGLVEGGQVTPHYDPMLAKIIAWGPDRTTAIRRLQRALQETRVLGVTTNLDYLQAILAIPEFHQPGPTTAFAETWSDTLLAPPPEDRMRSLHALAALCLHLEQAPVERAAFWNSSPSASPYELRYGDDLIELTLHPERDGALTARLGTHSLSLRPLTRSPGRLVVEVNGIRSQVDYTCTDHQIHLHWQGRRGVWHDLTHQPAERSAEAASREILAPMDGQVMHVAVEPGQAVAAGDLIAVIEAMKMEHPLRARAAGTVAAVHVSAGQQVRIRQLVAELDLNTTEENAE</sequence>
<evidence type="ECO:0000256" key="5">
    <source>
        <dbReference type="ARBA" id="ARBA00022946"/>
    </source>
</evidence>
<dbReference type="AlphaFoldDB" id="A0AB39V1G8"/>
<dbReference type="InterPro" id="IPR005481">
    <property type="entry name" value="BC-like_N"/>
</dbReference>
<name>A0AB39V1G8_9GAMM</name>
<evidence type="ECO:0000256" key="1">
    <source>
        <dbReference type="ARBA" id="ARBA00001953"/>
    </source>
</evidence>
<dbReference type="InterPro" id="IPR005479">
    <property type="entry name" value="CPAse_ATP-bd"/>
</dbReference>
<dbReference type="GO" id="GO:0046872">
    <property type="term" value="F:metal ion binding"/>
    <property type="evidence" value="ECO:0007669"/>
    <property type="project" value="InterPro"/>
</dbReference>
<evidence type="ECO:0000259" key="10">
    <source>
        <dbReference type="PROSITE" id="PS50979"/>
    </source>
</evidence>
<dbReference type="FunFam" id="3.30.1490.20:FF:000003">
    <property type="entry name" value="acetyl-CoA carboxylase isoform X1"/>
    <property type="match status" value="1"/>
</dbReference>
<dbReference type="SUPFAM" id="SSF52440">
    <property type="entry name" value="PreATP-grasp domain"/>
    <property type="match status" value="1"/>
</dbReference>
<dbReference type="Pfam" id="PF02786">
    <property type="entry name" value="CPSase_L_D2"/>
    <property type="match status" value="1"/>
</dbReference>
<evidence type="ECO:0000256" key="7">
    <source>
        <dbReference type="PROSITE-ProRule" id="PRU00409"/>
    </source>
</evidence>
<dbReference type="InterPro" id="IPR050856">
    <property type="entry name" value="Biotin_carboxylase_complex"/>
</dbReference>
<feature type="domain" description="ATP-grasp" evidence="9">
    <location>
        <begin position="104"/>
        <end position="301"/>
    </location>
</feature>
<accession>A0AB39V1G8</accession>
<dbReference type="InterPro" id="IPR011761">
    <property type="entry name" value="ATP-grasp"/>
</dbReference>
<dbReference type="InterPro" id="IPR000089">
    <property type="entry name" value="Biotin_lipoyl"/>
</dbReference>
<evidence type="ECO:0000256" key="3">
    <source>
        <dbReference type="ARBA" id="ARBA00022741"/>
    </source>
</evidence>
<feature type="domain" description="Biotin carboxylation" evidence="10">
    <location>
        <begin position="1"/>
        <end position="430"/>
    </location>
</feature>
<dbReference type="SMART" id="SM00878">
    <property type="entry name" value="Biotin_carb_C"/>
    <property type="match status" value="1"/>
</dbReference>
<dbReference type="PROSITE" id="PS00188">
    <property type="entry name" value="BIOTIN"/>
    <property type="match status" value="1"/>
</dbReference>
<reference evidence="11" key="1">
    <citation type="submission" date="2024-05" db="EMBL/GenBank/DDBJ databases">
        <title>Genome sequencing of novel strain.</title>
        <authorList>
            <person name="Ganbat D."/>
            <person name="Ganbat S."/>
            <person name="Lee S.-J."/>
        </authorList>
    </citation>
    <scope>NUCLEOTIDE SEQUENCE</scope>
    <source>
        <strain evidence="11">SMD15-11</strain>
    </source>
</reference>
<dbReference type="SUPFAM" id="SSF51230">
    <property type="entry name" value="Single hybrid motif"/>
    <property type="match status" value="1"/>
</dbReference>
<evidence type="ECO:0000256" key="4">
    <source>
        <dbReference type="ARBA" id="ARBA00022840"/>
    </source>
</evidence>
<dbReference type="GO" id="GO:0005524">
    <property type="term" value="F:ATP binding"/>
    <property type="evidence" value="ECO:0007669"/>
    <property type="project" value="UniProtKB-UniRule"/>
</dbReference>
<dbReference type="Pfam" id="PF02785">
    <property type="entry name" value="Biotin_carb_C"/>
    <property type="match status" value="1"/>
</dbReference>
<keyword evidence="2" id="KW-0436">Ligase</keyword>
<gene>
    <name evidence="11" type="ORF">AAIA72_07375</name>
</gene>
<protein>
    <submittedName>
        <fullName evidence="11">Biotin carboxylase N-terminal domain-containing protein</fullName>
    </submittedName>
</protein>
<dbReference type="PROSITE" id="PS50975">
    <property type="entry name" value="ATP_GRASP"/>
    <property type="match status" value="1"/>
</dbReference>
<keyword evidence="6" id="KW-0092">Biotin</keyword>
<dbReference type="FunFam" id="2.40.50.100:FF:000003">
    <property type="entry name" value="Acetyl-CoA carboxylase biotin carboxyl carrier protein"/>
    <property type="match status" value="1"/>
</dbReference>
<dbReference type="GO" id="GO:0016874">
    <property type="term" value="F:ligase activity"/>
    <property type="evidence" value="ECO:0007669"/>
    <property type="project" value="UniProtKB-KW"/>
</dbReference>
<dbReference type="InterPro" id="IPR011764">
    <property type="entry name" value="Biotin_carboxylation_dom"/>
</dbReference>
<dbReference type="SUPFAM" id="SSF51246">
    <property type="entry name" value="Rudiment single hybrid motif"/>
    <property type="match status" value="1"/>
</dbReference>
<dbReference type="PROSITE" id="PS00867">
    <property type="entry name" value="CPSASE_2"/>
    <property type="match status" value="1"/>
</dbReference>
<dbReference type="Gene3D" id="3.30.470.20">
    <property type="entry name" value="ATP-grasp fold, B domain"/>
    <property type="match status" value="1"/>
</dbReference>
<organism evidence="11">
    <name type="scientific">Thermohahella caldifontis</name>
    <dbReference type="NCBI Taxonomy" id="3142973"/>
    <lineage>
        <taxon>Bacteria</taxon>
        <taxon>Pseudomonadati</taxon>
        <taxon>Pseudomonadota</taxon>
        <taxon>Gammaproteobacteria</taxon>
        <taxon>Oceanospirillales</taxon>
        <taxon>Hahellaceae</taxon>
        <taxon>Thermohahella</taxon>
    </lineage>
</organism>
<dbReference type="PROSITE" id="PS50979">
    <property type="entry name" value="BC"/>
    <property type="match status" value="1"/>
</dbReference>
<keyword evidence="3 7" id="KW-0547">Nucleotide-binding</keyword>
<dbReference type="InterPro" id="IPR016185">
    <property type="entry name" value="PreATP-grasp_dom_sf"/>
</dbReference>
<dbReference type="InterPro" id="IPR005482">
    <property type="entry name" value="Biotin_COase_C"/>
</dbReference>